<comment type="caution">
    <text evidence="1">The sequence shown here is derived from an EMBL/GenBank/DDBJ whole genome shotgun (WGS) entry which is preliminary data.</text>
</comment>
<gene>
    <name evidence="1" type="primary">RvY_07047-1</name>
    <name evidence="1" type="synonym">RvY_07047.1</name>
    <name evidence="1" type="ORF">RvY_07047</name>
</gene>
<name>A0A1D1VA66_RAMVA</name>
<reference evidence="1 2" key="1">
    <citation type="journal article" date="2016" name="Nat. Commun.">
        <title>Extremotolerant tardigrade genome and improved radiotolerance of human cultured cells by tardigrade-unique protein.</title>
        <authorList>
            <person name="Hashimoto T."/>
            <person name="Horikawa D.D."/>
            <person name="Saito Y."/>
            <person name="Kuwahara H."/>
            <person name="Kozuka-Hata H."/>
            <person name="Shin-I T."/>
            <person name="Minakuchi Y."/>
            <person name="Ohishi K."/>
            <person name="Motoyama A."/>
            <person name="Aizu T."/>
            <person name="Enomoto A."/>
            <person name="Kondo K."/>
            <person name="Tanaka S."/>
            <person name="Hara Y."/>
            <person name="Koshikawa S."/>
            <person name="Sagara H."/>
            <person name="Miura T."/>
            <person name="Yokobori S."/>
            <person name="Miyagawa K."/>
            <person name="Suzuki Y."/>
            <person name="Kubo T."/>
            <person name="Oyama M."/>
            <person name="Kohara Y."/>
            <person name="Fujiyama A."/>
            <person name="Arakawa K."/>
            <person name="Katayama T."/>
            <person name="Toyoda A."/>
            <person name="Kunieda T."/>
        </authorList>
    </citation>
    <scope>NUCLEOTIDE SEQUENCE [LARGE SCALE GENOMIC DNA]</scope>
    <source>
        <strain evidence="1 2">YOKOZUNA-1</strain>
    </source>
</reference>
<dbReference type="Proteomes" id="UP000186922">
    <property type="component" value="Unassembled WGS sequence"/>
</dbReference>
<keyword evidence="2" id="KW-1185">Reference proteome</keyword>
<dbReference type="EMBL" id="BDGG01000003">
    <property type="protein sequence ID" value="GAU95428.1"/>
    <property type="molecule type" value="Genomic_DNA"/>
</dbReference>
<evidence type="ECO:0000313" key="2">
    <source>
        <dbReference type="Proteomes" id="UP000186922"/>
    </source>
</evidence>
<evidence type="ECO:0000313" key="1">
    <source>
        <dbReference type="EMBL" id="GAU95428.1"/>
    </source>
</evidence>
<accession>A0A1D1VA66</accession>
<dbReference type="AlphaFoldDB" id="A0A1D1VA66"/>
<organism evidence="1 2">
    <name type="scientific">Ramazzottius varieornatus</name>
    <name type="common">Water bear</name>
    <name type="synonym">Tardigrade</name>
    <dbReference type="NCBI Taxonomy" id="947166"/>
    <lineage>
        <taxon>Eukaryota</taxon>
        <taxon>Metazoa</taxon>
        <taxon>Ecdysozoa</taxon>
        <taxon>Tardigrada</taxon>
        <taxon>Eutardigrada</taxon>
        <taxon>Parachela</taxon>
        <taxon>Hypsibioidea</taxon>
        <taxon>Ramazzottiidae</taxon>
        <taxon>Ramazzottius</taxon>
    </lineage>
</organism>
<protein>
    <submittedName>
        <fullName evidence="1">Uncharacterized protein</fullName>
    </submittedName>
</protein>
<proteinExistence type="predicted"/>
<sequence>MPVKNRINKLRRLWFRSLAAAGIHILASDKFRHFLGPFVEGGAAIPQRQQLMTVGIPEI</sequence>